<evidence type="ECO:0000313" key="1">
    <source>
        <dbReference type="EMBL" id="KAG6463041.1"/>
    </source>
</evidence>
<sequence>MESVVSCELTHIGWHVFSFRWSLNSEFIPIQEISISLPGPGIEHITGRHTHGA</sequence>
<proteinExistence type="predicted"/>
<dbReference type="Proteomes" id="UP000791440">
    <property type="component" value="Unassembled WGS sequence"/>
</dbReference>
<reference evidence="1" key="2">
    <citation type="submission" date="2020-12" db="EMBL/GenBank/DDBJ databases">
        <authorList>
            <person name="Kanost M."/>
        </authorList>
    </citation>
    <scope>NUCLEOTIDE SEQUENCE</scope>
</reference>
<reference evidence="1" key="1">
    <citation type="journal article" date="2016" name="Insect Biochem. Mol. Biol.">
        <title>Multifaceted biological insights from a draft genome sequence of the tobacco hornworm moth, Manduca sexta.</title>
        <authorList>
            <person name="Kanost M.R."/>
            <person name="Arrese E.L."/>
            <person name="Cao X."/>
            <person name="Chen Y.R."/>
            <person name="Chellapilla S."/>
            <person name="Goldsmith M.R."/>
            <person name="Grosse-Wilde E."/>
            <person name="Heckel D.G."/>
            <person name="Herndon N."/>
            <person name="Jiang H."/>
            <person name="Papanicolaou A."/>
            <person name="Qu J."/>
            <person name="Soulages J.L."/>
            <person name="Vogel H."/>
            <person name="Walters J."/>
            <person name="Waterhouse R.M."/>
            <person name="Ahn S.J."/>
            <person name="Almeida F.C."/>
            <person name="An C."/>
            <person name="Aqrawi P."/>
            <person name="Bretschneider A."/>
            <person name="Bryant W.B."/>
            <person name="Bucks S."/>
            <person name="Chao H."/>
            <person name="Chevignon G."/>
            <person name="Christen J.M."/>
            <person name="Clarke D.F."/>
            <person name="Dittmer N.T."/>
            <person name="Ferguson L.C.F."/>
            <person name="Garavelou S."/>
            <person name="Gordon K.H.J."/>
            <person name="Gunaratna R.T."/>
            <person name="Han Y."/>
            <person name="Hauser F."/>
            <person name="He Y."/>
            <person name="Heidel-Fischer H."/>
            <person name="Hirsh A."/>
            <person name="Hu Y."/>
            <person name="Jiang H."/>
            <person name="Kalra D."/>
            <person name="Klinner C."/>
            <person name="Konig C."/>
            <person name="Kovar C."/>
            <person name="Kroll A.R."/>
            <person name="Kuwar S.S."/>
            <person name="Lee S.L."/>
            <person name="Lehman R."/>
            <person name="Li K."/>
            <person name="Li Z."/>
            <person name="Liang H."/>
            <person name="Lovelace S."/>
            <person name="Lu Z."/>
            <person name="Mansfield J.H."/>
            <person name="McCulloch K.J."/>
            <person name="Mathew T."/>
            <person name="Morton B."/>
            <person name="Muzny D.M."/>
            <person name="Neunemann D."/>
            <person name="Ongeri F."/>
            <person name="Pauchet Y."/>
            <person name="Pu L.L."/>
            <person name="Pyrousis I."/>
            <person name="Rao X.J."/>
            <person name="Redding A."/>
            <person name="Roesel C."/>
            <person name="Sanchez-Gracia A."/>
            <person name="Schaack S."/>
            <person name="Shukla A."/>
            <person name="Tetreau G."/>
            <person name="Wang Y."/>
            <person name="Xiong G.H."/>
            <person name="Traut W."/>
            <person name="Walsh T.K."/>
            <person name="Worley K.C."/>
            <person name="Wu D."/>
            <person name="Wu W."/>
            <person name="Wu Y.Q."/>
            <person name="Zhang X."/>
            <person name="Zou Z."/>
            <person name="Zucker H."/>
            <person name="Briscoe A.D."/>
            <person name="Burmester T."/>
            <person name="Clem R.J."/>
            <person name="Feyereisen R."/>
            <person name="Grimmelikhuijzen C.J.P."/>
            <person name="Hamodrakas S.J."/>
            <person name="Hansson B.S."/>
            <person name="Huguet E."/>
            <person name="Jermiin L.S."/>
            <person name="Lan Q."/>
            <person name="Lehman H.K."/>
            <person name="Lorenzen M."/>
            <person name="Merzendorfer H."/>
            <person name="Michalopoulos I."/>
            <person name="Morton D.B."/>
            <person name="Muthukrishnan S."/>
            <person name="Oakeshott J.G."/>
            <person name="Palmer W."/>
            <person name="Park Y."/>
            <person name="Passarelli A.L."/>
            <person name="Rozas J."/>
            <person name="Schwartz L.M."/>
            <person name="Smith W."/>
            <person name="Southgate A."/>
            <person name="Vilcinskas A."/>
            <person name="Vogt R."/>
            <person name="Wang P."/>
            <person name="Werren J."/>
            <person name="Yu X.Q."/>
            <person name="Zhou J.J."/>
            <person name="Brown S.J."/>
            <person name="Scherer S.E."/>
            <person name="Richards S."/>
            <person name="Blissard G.W."/>
        </authorList>
    </citation>
    <scope>NUCLEOTIDE SEQUENCE</scope>
</reference>
<organism evidence="1 2">
    <name type="scientific">Manduca sexta</name>
    <name type="common">Tobacco hawkmoth</name>
    <name type="synonym">Tobacco hornworm</name>
    <dbReference type="NCBI Taxonomy" id="7130"/>
    <lineage>
        <taxon>Eukaryota</taxon>
        <taxon>Metazoa</taxon>
        <taxon>Ecdysozoa</taxon>
        <taxon>Arthropoda</taxon>
        <taxon>Hexapoda</taxon>
        <taxon>Insecta</taxon>
        <taxon>Pterygota</taxon>
        <taxon>Neoptera</taxon>
        <taxon>Endopterygota</taxon>
        <taxon>Lepidoptera</taxon>
        <taxon>Glossata</taxon>
        <taxon>Ditrysia</taxon>
        <taxon>Bombycoidea</taxon>
        <taxon>Sphingidae</taxon>
        <taxon>Sphinginae</taxon>
        <taxon>Sphingini</taxon>
        <taxon>Manduca</taxon>
    </lineage>
</organism>
<evidence type="ECO:0000313" key="2">
    <source>
        <dbReference type="Proteomes" id="UP000791440"/>
    </source>
</evidence>
<accession>A0A922CYS3</accession>
<dbReference type="EMBL" id="JH668925">
    <property type="protein sequence ID" value="KAG6463041.1"/>
    <property type="molecule type" value="Genomic_DNA"/>
</dbReference>
<name>A0A922CYS3_MANSE</name>
<dbReference type="AlphaFoldDB" id="A0A922CYS3"/>
<comment type="caution">
    <text evidence="1">The sequence shown here is derived from an EMBL/GenBank/DDBJ whole genome shotgun (WGS) entry which is preliminary data.</text>
</comment>
<keyword evidence="2" id="KW-1185">Reference proteome</keyword>
<protein>
    <submittedName>
        <fullName evidence="1">Uncharacterized protein</fullName>
    </submittedName>
</protein>
<gene>
    <name evidence="1" type="ORF">O3G_MSEX013625</name>
</gene>